<reference evidence="1 2" key="1">
    <citation type="submission" date="2021-06" db="EMBL/GenBank/DDBJ databases">
        <title>Caerostris darwini draft genome.</title>
        <authorList>
            <person name="Kono N."/>
            <person name="Arakawa K."/>
        </authorList>
    </citation>
    <scope>NUCLEOTIDE SEQUENCE [LARGE SCALE GENOMIC DNA]</scope>
</reference>
<dbReference type="Proteomes" id="UP001054837">
    <property type="component" value="Unassembled WGS sequence"/>
</dbReference>
<evidence type="ECO:0000313" key="1">
    <source>
        <dbReference type="EMBL" id="GIY13267.1"/>
    </source>
</evidence>
<keyword evidence="2" id="KW-1185">Reference proteome</keyword>
<dbReference type="EMBL" id="BPLQ01005205">
    <property type="protein sequence ID" value="GIY13267.1"/>
    <property type="molecule type" value="Genomic_DNA"/>
</dbReference>
<sequence>MPGGYHNPSTLSGNVLTQRAVLAKAHAHVLIYAVSANHEAVCCNLYSEQDTQNNETHSGKLISPFRTLITFGDIKNFENVGVSDSNRQHSFSSGEDLTETARKIAAPGCAVRS</sequence>
<evidence type="ECO:0000313" key="2">
    <source>
        <dbReference type="Proteomes" id="UP001054837"/>
    </source>
</evidence>
<dbReference type="AlphaFoldDB" id="A0AAV4QVJ5"/>
<gene>
    <name evidence="1" type="ORF">CDAR_555721</name>
</gene>
<proteinExistence type="predicted"/>
<protein>
    <submittedName>
        <fullName evidence="1">Uncharacterized protein</fullName>
    </submittedName>
</protein>
<accession>A0AAV4QVJ5</accession>
<organism evidence="1 2">
    <name type="scientific">Caerostris darwini</name>
    <dbReference type="NCBI Taxonomy" id="1538125"/>
    <lineage>
        <taxon>Eukaryota</taxon>
        <taxon>Metazoa</taxon>
        <taxon>Ecdysozoa</taxon>
        <taxon>Arthropoda</taxon>
        <taxon>Chelicerata</taxon>
        <taxon>Arachnida</taxon>
        <taxon>Araneae</taxon>
        <taxon>Araneomorphae</taxon>
        <taxon>Entelegynae</taxon>
        <taxon>Araneoidea</taxon>
        <taxon>Araneidae</taxon>
        <taxon>Caerostris</taxon>
    </lineage>
</organism>
<comment type="caution">
    <text evidence="1">The sequence shown here is derived from an EMBL/GenBank/DDBJ whole genome shotgun (WGS) entry which is preliminary data.</text>
</comment>
<name>A0AAV4QVJ5_9ARAC</name>